<feature type="transmembrane region" description="Helical" evidence="5">
    <location>
        <begin position="95"/>
        <end position="116"/>
    </location>
</feature>
<feature type="transmembrane region" description="Helical" evidence="5">
    <location>
        <begin position="197"/>
        <end position="213"/>
    </location>
</feature>
<evidence type="ECO:0000256" key="1">
    <source>
        <dbReference type="ARBA" id="ARBA00004141"/>
    </source>
</evidence>
<evidence type="ECO:0000256" key="5">
    <source>
        <dbReference type="SAM" id="Phobius"/>
    </source>
</evidence>
<feature type="transmembrane region" description="Helical" evidence="5">
    <location>
        <begin position="24"/>
        <end position="40"/>
    </location>
</feature>
<dbReference type="GO" id="GO:0016020">
    <property type="term" value="C:membrane"/>
    <property type="evidence" value="ECO:0007669"/>
    <property type="project" value="UniProtKB-SubCell"/>
</dbReference>
<feature type="transmembrane region" description="Helical" evidence="5">
    <location>
        <begin position="322"/>
        <end position="343"/>
    </location>
</feature>
<dbReference type="RefSeq" id="WP_013681573.1">
    <property type="nucleotide sequence ID" value="NC_015318.1"/>
</dbReference>
<dbReference type="Proteomes" id="UP000008139">
    <property type="component" value="Chromosome"/>
</dbReference>
<dbReference type="HOGENOM" id="CLU_647101_0_0_7"/>
<keyword evidence="8" id="KW-1185">Reference proteome</keyword>
<dbReference type="AlphaFoldDB" id="F2LUS7"/>
<evidence type="ECO:0000313" key="7">
    <source>
        <dbReference type="EMBL" id="AEA33532.1"/>
    </source>
</evidence>
<dbReference type="PANTHER" id="PTHR37422">
    <property type="entry name" value="TEICHURONIC ACID BIOSYNTHESIS PROTEIN TUAE"/>
    <property type="match status" value="1"/>
</dbReference>
<dbReference type="EMBL" id="CP002606">
    <property type="protein sequence ID" value="AEA33532.1"/>
    <property type="molecule type" value="Genomic_DNA"/>
</dbReference>
<evidence type="ECO:0000256" key="4">
    <source>
        <dbReference type="ARBA" id="ARBA00023136"/>
    </source>
</evidence>
<dbReference type="OrthoDB" id="9776004at2"/>
<feature type="domain" description="O-antigen ligase-related" evidence="6">
    <location>
        <begin position="181"/>
        <end position="335"/>
    </location>
</feature>
<keyword evidence="2 5" id="KW-0812">Transmembrane</keyword>
<feature type="transmembrane region" description="Helical" evidence="5">
    <location>
        <begin position="220"/>
        <end position="236"/>
    </location>
</feature>
<evidence type="ECO:0000256" key="2">
    <source>
        <dbReference type="ARBA" id="ARBA00022692"/>
    </source>
</evidence>
<gene>
    <name evidence="7" type="ordered locus">Hipma_0561</name>
</gene>
<organism evidence="7 8">
    <name type="scientific">Hippea maritima (strain ATCC 700847 / DSM 10411 / MH2)</name>
    <dbReference type="NCBI Taxonomy" id="760142"/>
    <lineage>
        <taxon>Bacteria</taxon>
        <taxon>Pseudomonadati</taxon>
        <taxon>Campylobacterota</taxon>
        <taxon>Desulfurellia</taxon>
        <taxon>Desulfurellales</taxon>
        <taxon>Hippeaceae</taxon>
        <taxon>Hippea</taxon>
    </lineage>
</organism>
<protein>
    <submittedName>
        <fullName evidence="7">O-antigen polymerase</fullName>
    </submittedName>
</protein>
<dbReference type="InterPro" id="IPR051533">
    <property type="entry name" value="WaaL-like"/>
</dbReference>
<evidence type="ECO:0000256" key="3">
    <source>
        <dbReference type="ARBA" id="ARBA00022989"/>
    </source>
</evidence>
<feature type="transmembrane region" description="Helical" evidence="5">
    <location>
        <begin position="144"/>
        <end position="168"/>
    </location>
</feature>
<dbReference type="STRING" id="760142.Hipma_0561"/>
<dbReference type="PANTHER" id="PTHR37422:SF13">
    <property type="entry name" value="LIPOPOLYSACCHARIDE BIOSYNTHESIS PROTEIN PA4999-RELATED"/>
    <property type="match status" value="1"/>
</dbReference>
<comment type="subcellular location">
    <subcellularLocation>
        <location evidence="1">Membrane</location>
        <topology evidence="1">Multi-pass membrane protein</topology>
    </subcellularLocation>
</comment>
<dbReference type="KEGG" id="hmr:Hipma_0561"/>
<evidence type="ECO:0000313" key="8">
    <source>
        <dbReference type="Proteomes" id="UP000008139"/>
    </source>
</evidence>
<dbReference type="InterPro" id="IPR007016">
    <property type="entry name" value="O-antigen_ligase-rel_domated"/>
</dbReference>
<feature type="transmembrane region" description="Helical" evidence="5">
    <location>
        <begin position="355"/>
        <end position="377"/>
    </location>
</feature>
<keyword evidence="3 5" id="KW-1133">Transmembrane helix</keyword>
<name>F2LUS7_HIPMA</name>
<keyword evidence="4 5" id="KW-0472">Membrane</keyword>
<dbReference type="InParanoid" id="F2LUS7"/>
<reference evidence="7 8" key="1">
    <citation type="journal article" date="2011" name="Stand. Genomic Sci.">
        <title>Complete genome sequence of the thermophilic sulfur-reducer Hippea maritima type strain (MH(2)).</title>
        <authorList>
            <person name="Huntemann M."/>
            <person name="Lu M."/>
            <person name="Nolan M."/>
            <person name="Lapidus A."/>
            <person name="Lucas S."/>
            <person name="Hammon N."/>
            <person name="Deshpande S."/>
            <person name="Cheng J.F."/>
            <person name="Tapia R."/>
            <person name="Han C."/>
            <person name="Goodwin L."/>
            <person name="Pitluck S."/>
            <person name="Liolios K."/>
            <person name="Pagani I."/>
            <person name="Ivanova N."/>
            <person name="Ovchinikova G."/>
            <person name="Pati A."/>
            <person name="Chen A."/>
            <person name="Palaniappan K."/>
            <person name="Land M."/>
            <person name="Hauser L."/>
            <person name="Jeffries C.D."/>
            <person name="Detter J.C."/>
            <person name="Brambilla E.M."/>
            <person name="Rohde M."/>
            <person name="Spring S."/>
            <person name="Goker M."/>
            <person name="Woyke T."/>
            <person name="Bristow J."/>
            <person name="Eisen J.A."/>
            <person name="Markowitz V."/>
            <person name="Hugenholtz P."/>
            <person name="Kyrpides N.C."/>
            <person name="Klenk H.P."/>
            <person name="Mavromatis K."/>
        </authorList>
    </citation>
    <scope>NUCLEOTIDE SEQUENCE [LARGE SCALE GENOMIC DNA]</scope>
    <source>
        <strain evidence="8">ATCC 700847 / DSM 10411 / MH2</strain>
    </source>
</reference>
<proteinExistence type="predicted"/>
<reference evidence="8" key="2">
    <citation type="submission" date="2011-03" db="EMBL/GenBank/DDBJ databases">
        <title>The complete genome of Hippea maritima DSM 10411.</title>
        <authorList>
            <consortium name="US DOE Joint Genome Institute (JGI-PGF)"/>
            <person name="Lucas S."/>
            <person name="Copeland A."/>
            <person name="Lapidus A."/>
            <person name="Bruce D."/>
            <person name="Goodwin L."/>
            <person name="Pitluck S."/>
            <person name="Peters L."/>
            <person name="Kyrpides N."/>
            <person name="Mavromatis K."/>
            <person name="Pagani I."/>
            <person name="Ivanova N."/>
            <person name="Mikhailova N."/>
            <person name="Lu M."/>
            <person name="Detter J.C."/>
            <person name="Tapia R."/>
            <person name="Han C."/>
            <person name="Land M."/>
            <person name="Hauser L."/>
            <person name="Markowitz V."/>
            <person name="Cheng J.-F."/>
            <person name="Hugenholtz P."/>
            <person name="Woyke T."/>
            <person name="Wu D."/>
            <person name="Spring S."/>
            <person name="Schroeder M."/>
            <person name="Brambilla E."/>
            <person name="Klenk H.-P."/>
            <person name="Eisen J.A."/>
        </authorList>
    </citation>
    <scope>NUCLEOTIDE SEQUENCE [LARGE SCALE GENOMIC DNA]</scope>
    <source>
        <strain evidence="8">ATCC 700847 / DSM 10411 / MH2</strain>
    </source>
</reference>
<sequence length="408" mass="46148">MNFLILSAILLSISTPLSIALDNVAIGVGLLGLILSYKKLKPKDLDFRVLGVSTVGFVSSVLSTEPVYSLKNAHYLWHFLPYFIASRFDRKKIKLILVVLGAASAISGFAVIFQSFTGIRINHVHLNEFLNIHILHSPIRSSGVFGNALTTGGVLAPLMFVYFSLFWFEAERRFKIYYLIVFIFVFLGLVFNFSRSYWVGGLAAIVVLPFIYTKSRIARITPLAGFVLAALMYIFIPSVHKRVQSMVHYRKDVSAMDRIVLWQAGIDLYKDYNIKNKLIGCGSGNLYRHLKPYLIKRVKAVFGDKGISAHLFSAVHNEYLQILLKWGVIGLIVWLYLWGYVLYRNVIFIRKTDNEFYRGIVIGLTMGFIAFLVGGFFEHNVGDAEVIISVMFLLGLNKNVLDSMEGER</sequence>
<dbReference type="eggNOG" id="COG3307">
    <property type="taxonomic scope" value="Bacteria"/>
</dbReference>
<accession>F2LUS7</accession>
<evidence type="ECO:0000259" key="6">
    <source>
        <dbReference type="Pfam" id="PF04932"/>
    </source>
</evidence>
<dbReference type="Pfam" id="PF04932">
    <property type="entry name" value="Wzy_C"/>
    <property type="match status" value="1"/>
</dbReference>
<feature type="transmembrane region" description="Helical" evidence="5">
    <location>
        <begin position="175"/>
        <end position="191"/>
    </location>
</feature>